<protein>
    <submittedName>
        <fullName evidence="2">Uncharacterized protein</fullName>
    </submittedName>
</protein>
<evidence type="ECO:0000256" key="1">
    <source>
        <dbReference type="SAM" id="SignalP"/>
    </source>
</evidence>
<comment type="caution">
    <text evidence="2">The sequence shown here is derived from an EMBL/GenBank/DDBJ whole genome shotgun (WGS) entry which is preliminary data.</text>
</comment>
<sequence length="168" mass="17468">MKTRAMAVTVALIATTGGTALVAGPAHAACPSEILYSLTSTANRMPFSGVPTFKNGPGGTMSVARSYSGSVSFQVTAGAESEVGAVLAKAKVSISASLSTSNSTSTTNTYTRKITSGMYGHAQYVSWGETVSYRKSRVNANCTTSLLATGTIKFPSTSEGWYYWETSS</sequence>
<dbReference type="Proteomes" id="UP000320085">
    <property type="component" value="Unassembled WGS sequence"/>
</dbReference>
<feature type="chain" id="PRO_5021813252" evidence="1">
    <location>
        <begin position="29"/>
        <end position="168"/>
    </location>
</feature>
<reference evidence="2 3" key="1">
    <citation type="submission" date="2019-06" db="EMBL/GenBank/DDBJ databases">
        <title>Sequencing the genomes of 1000 actinobacteria strains.</title>
        <authorList>
            <person name="Klenk H.-P."/>
        </authorList>
    </citation>
    <scope>NUCLEOTIDE SEQUENCE [LARGE SCALE GENOMIC DNA]</scope>
    <source>
        <strain evidence="2 3">DSM 21776</strain>
    </source>
</reference>
<name>A0A543PMB7_9MICO</name>
<feature type="signal peptide" evidence="1">
    <location>
        <begin position="1"/>
        <end position="28"/>
    </location>
</feature>
<dbReference type="EMBL" id="VFQF01000003">
    <property type="protein sequence ID" value="TQN45204.1"/>
    <property type="molecule type" value="Genomic_DNA"/>
</dbReference>
<evidence type="ECO:0000313" key="2">
    <source>
        <dbReference type="EMBL" id="TQN45204.1"/>
    </source>
</evidence>
<accession>A0A543PMB7</accession>
<evidence type="ECO:0000313" key="3">
    <source>
        <dbReference type="Proteomes" id="UP000320085"/>
    </source>
</evidence>
<organism evidence="2 3">
    <name type="scientific">Humibacillus xanthopallidus</name>
    <dbReference type="NCBI Taxonomy" id="412689"/>
    <lineage>
        <taxon>Bacteria</taxon>
        <taxon>Bacillati</taxon>
        <taxon>Actinomycetota</taxon>
        <taxon>Actinomycetes</taxon>
        <taxon>Micrococcales</taxon>
        <taxon>Intrasporangiaceae</taxon>
        <taxon>Humibacillus</taxon>
    </lineage>
</organism>
<proteinExistence type="predicted"/>
<keyword evidence="1" id="KW-0732">Signal</keyword>
<gene>
    <name evidence="2" type="ORF">FHX52_4440</name>
</gene>
<dbReference type="AlphaFoldDB" id="A0A543PMB7"/>